<dbReference type="SUPFAM" id="SSF52266">
    <property type="entry name" value="SGNH hydrolase"/>
    <property type="match status" value="1"/>
</dbReference>
<reference evidence="2" key="1">
    <citation type="journal article" date="2020" name="mSystems">
        <title>Genome- and Community-Level Interaction Insights into Carbon Utilization and Element Cycling Functions of Hydrothermarchaeota in Hydrothermal Sediment.</title>
        <authorList>
            <person name="Zhou Z."/>
            <person name="Liu Y."/>
            <person name="Xu W."/>
            <person name="Pan J."/>
            <person name="Luo Z.H."/>
            <person name="Li M."/>
        </authorList>
    </citation>
    <scope>NUCLEOTIDE SEQUENCE [LARGE SCALE GENOMIC DNA]</scope>
    <source>
        <strain evidence="2">HyVt-577</strain>
    </source>
</reference>
<dbReference type="GO" id="GO:0004622">
    <property type="term" value="F:phosphatidylcholine lysophospholipase activity"/>
    <property type="evidence" value="ECO:0007669"/>
    <property type="project" value="TreeGrafter"/>
</dbReference>
<sequence>MKILNGRNGCMKSRSLKFTLLSVFVFTAFLFPQKGSTPNPDPQRFKKQINAFVQWDKKNSYPQQAVLFVGSSSIRLWPTREAFPRLKVINRGFGGAEISDVLYYINETTLKYQPAVIVFYCGDNDIADKKSAERVLNDFRVFVEKVHKKLPVTKIVFLPIKPSLARWQLWPEMNKANKLIKKYCKQQPFLMYCDTATPMLNKKGKPEENIFIEDGLHMNDKGYAIWNKTLSPLLELLVNKK</sequence>
<dbReference type="EMBL" id="DRQG01000006">
    <property type="protein sequence ID" value="HGY54173.1"/>
    <property type="molecule type" value="Genomic_DNA"/>
</dbReference>
<dbReference type="Gene3D" id="3.40.50.1110">
    <property type="entry name" value="SGNH hydrolase"/>
    <property type="match status" value="1"/>
</dbReference>
<protein>
    <recommendedName>
        <fullName evidence="1">SGNH hydrolase-type esterase domain-containing protein</fullName>
    </recommendedName>
</protein>
<comment type="caution">
    <text evidence="2">The sequence shown here is derived from an EMBL/GenBank/DDBJ whole genome shotgun (WGS) entry which is preliminary data.</text>
</comment>
<dbReference type="InterPro" id="IPR051532">
    <property type="entry name" value="Ester_Hydrolysis_Enzymes"/>
</dbReference>
<feature type="domain" description="SGNH hydrolase-type esterase" evidence="1">
    <location>
        <begin position="85"/>
        <end position="225"/>
    </location>
</feature>
<dbReference type="Proteomes" id="UP000885779">
    <property type="component" value="Unassembled WGS sequence"/>
</dbReference>
<name>A0A7V4TXX1_CALAY</name>
<dbReference type="InterPro" id="IPR036514">
    <property type="entry name" value="SGNH_hydro_sf"/>
</dbReference>
<proteinExistence type="predicted"/>
<evidence type="ECO:0000313" key="2">
    <source>
        <dbReference type="EMBL" id="HGY54173.1"/>
    </source>
</evidence>
<dbReference type="PANTHER" id="PTHR30383">
    <property type="entry name" value="THIOESTERASE 1/PROTEASE 1/LYSOPHOSPHOLIPASE L1"/>
    <property type="match status" value="1"/>
</dbReference>
<dbReference type="PANTHER" id="PTHR30383:SF5">
    <property type="entry name" value="SGNH HYDROLASE-TYPE ESTERASE DOMAIN-CONTAINING PROTEIN"/>
    <property type="match status" value="1"/>
</dbReference>
<accession>A0A7V4TXX1</accession>
<organism evidence="2">
    <name type="scientific">Caldithrix abyssi</name>
    <dbReference type="NCBI Taxonomy" id="187145"/>
    <lineage>
        <taxon>Bacteria</taxon>
        <taxon>Pseudomonadati</taxon>
        <taxon>Calditrichota</taxon>
        <taxon>Calditrichia</taxon>
        <taxon>Calditrichales</taxon>
        <taxon>Calditrichaceae</taxon>
        <taxon>Caldithrix</taxon>
    </lineage>
</organism>
<dbReference type="CDD" id="cd04502">
    <property type="entry name" value="SGNH_hydrolase_like_7"/>
    <property type="match status" value="1"/>
</dbReference>
<dbReference type="AlphaFoldDB" id="A0A7V4TXX1"/>
<dbReference type="InterPro" id="IPR013830">
    <property type="entry name" value="SGNH_hydro"/>
</dbReference>
<evidence type="ECO:0000259" key="1">
    <source>
        <dbReference type="Pfam" id="PF13472"/>
    </source>
</evidence>
<gene>
    <name evidence="2" type="ORF">ENK44_00595</name>
</gene>
<dbReference type="Pfam" id="PF13472">
    <property type="entry name" value="Lipase_GDSL_2"/>
    <property type="match status" value="1"/>
</dbReference>